<dbReference type="Proteomes" id="UP001500603">
    <property type="component" value="Unassembled WGS sequence"/>
</dbReference>
<dbReference type="RefSeq" id="WP_345498491.1">
    <property type="nucleotide sequence ID" value="NZ_BAABJM010000006.1"/>
</dbReference>
<accession>A0ABP9KS20</accession>
<protein>
    <recommendedName>
        <fullName evidence="2">Mce/MlaD domain-containing protein</fullName>
    </recommendedName>
</protein>
<dbReference type="Pfam" id="PF02470">
    <property type="entry name" value="MlaD"/>
    <property type="match status" value="1"/>
</dbReference>
<keyword evidence="1" id="KW-0732">Signal</keyword>
<evidence type="ECO:0000313" key="3">
    <source>
        <dbReference type="EMBL" id="GAA5064769.1"/>
    </source>
</evidence>
<dbReference type="PROSITE" id="PS51257">
    <property type="entry name" value="PROKAR_LIPOPROTEIN"/>
    <property type="match status" value="1"/>
</dbReference>
<proteinExistence type="predicted"/>
<sequence>MRRFAPLRRFGINALCAATLALACAGCDVQPADISVPGTGVSGPTYHLRIEFADVLNLPQGAKVIANGVRIGQLTHLTLVDPVAATPSAPARNGHVVADIDIRESVRLPVGTTAELRQETPLGDVHIALTEPTTPAPGRLAPEATIPLTDTTQSPPIEDILAQLSTFIGSGAVTDLQSIVRTTNGIFPADPRDTARISSTLGSDLTDLAEHQESIRAVVNGIEATVDDGLSQNTATLDPLLTPYGVQHTTDVIKAEVGVVFVLTSLGPVGPAASWLGPALGSFDGALRAVVPMLFGSHPLDTGSPSNFATLVDLIQNKLVPFFARGPKINMVGIDIAQPTPPPAQDEQTGRIIDTLRMIGAVR</sequence>
<feature type="chain" id="PRO_5045159181" description="Mce/MlaD domain-containing protein" evidence="1">
    <location>
        <begin position="24"/>
        <end position="363"/>
    </location>
</feature>
<feature type="domain" description="Mce/MlaD" evidence="2">
    <location>
        <begin position="44"/>
        <end position="131"/>
    </location>
</feature>
<dbReference type="PANTHER" id="PTHR33371:SF4">
    <property type="entry name" value="INTERMEMBRANE PHOSPHOLIPID TRANSPORT SYSTEM BINDING PROTEIN MLAD"/>
    <property type="match status" value="1"/>
</dbReference>
<evidence type="ECO:0000313" key="4">
    <source>
        <dbReference type="Proteomes" id="UP001500603"/>
    </source>
</evidence>
<comment type="caution">
    <text evidence="3">The sequence shown here is derived from an EMBL/GenBank/DDBJ whole genome shotgun (WGS) entry which is preliminary data.</text>
</comment>
<feature type="signal peptide" evidence="1">
    <location>
        <begin position="1"/>
        <end position="23"/>
    </location>
</feature>
<evidence type="ECO:0000259" key="2">
    <source>
        <dbReference type="Pfam" id="PF02470"/>
    </source>
</evidence>
<dbReference type="EMBL" id="BAABJM010000006">
    <property type="protein sequence ID" value="GAA5064769.1"/>
    <property type="molecule type" value="Genomic_DNA"/>
</dbReference>
<name>A0ABP9KS20_9NOCA</name>
<organism evidence="3 4">
    <name type="scientific">Nocardia callitridis</name>
    <dbReference type="NCBI Taxonomy" id="648753"/>
    <lineage>
        <taxon>Bacteria</taxon>
        <taxon>Bacillati</taxon>
        <taxon>Actinomycetota</taxon>
        <taxon>Actinomycetes</taxon>
        <taxon>Mycobacteriales</taxon>
        <taxon>Nocardiaceae</taxon>
        <taxon>Nocardia</taxon>
    </lineage>
</organism>
<reference evidence="4" key="1">
    <citation type="journal article" date="2019" name="Int. J. Syst. Evol. Microbiol.">
        <title>The Global Catalogue of Microorganisms (GCM) 10K type strain sequencing project: providing services to taxonomists for standard genome sequencing and annotation.</title>
        <authorList>
            <consortium name="The Broad Institute Genomics Platform"/>
            <consortium name="The Broad Institute Genome Sequencing Center for Infectious Disease"/>
            <person name="Wu L."/>
            <person name="Ma J."/>
        </authorList>
    </citation>
    <scope>NUCLEOTIDE SEQUENCE [LARGE SCALE GENOMIC DNA]</scope>
    <source>
        <strain evidence="4">JCM 18298</strain>
    </source>
</reference>
<dbReference type="InterPro" id="IPR052336">
    <property type="entry name" value="MlaD_Phospholipid_Transporter"/>
</dbReference>
<evidence type="ECO:0000256" key="1">
    <source>
        <dbReference type="SAM" id="SignalP"/>
    </source>
</evidence>
<keyword evidence="4" id="KW-1185">Reference proteome</keyword>
<dbReference type="PANTHER" id="PTHR33371">
    <property type="entry name" value="INTERMEMBRANE PHOSPHOLIPID TRANSPORT SYSTEM BINDING PROTEIN MLAD-RELATED"/>
    <property type="match status" value="1"/>
</dbReference>
<gene>
    <name evidence="3" type="ORF">GCM10023318_51070</name>
</gene>
<dbReference type="InterPro" id="IPR003399">
    <property type="entry name" value="Mce/MlaD"/>
</dbReference>